<dbReference type="GO" id="GO:0019441">
    <property type="term" value="P:L-tryptophan catabolic process to kynurenine"/>
    <property type="evidence" value="ECO:0007669"/>
    <property type="project" value="InterPro"/>
</dbReference>
<dbReference type="OrthoDB" id="7108654at2759"/>
<evidence type="ECO:0000256" key="1">
    <source>
        <dbReference type="ARBA" id="ARBA00007865"/>
    </source>
</evidence>
<name>A0A4Y2N885_ARAVE</name>
<dbReference type="GO" id="GO:0004061">
    <property type="term" value="F:arylformamidase activity"/>
    <property type="evidence" value="ECO:0007669"/>
    <property type="project" value="InterPro"/>
</dbReference>
<evidence type="ECO:0000313" key="3">
    <source>
        <dbReference type="EMBL" id="GBN35112.1"/>
    </source>
</evidence>
<dbReference type="PANTHER" id="PTHR31118:SF12">
    <property type="entry name" value="CYCLASE-LIKE PROTEIN 2"/>
    <property type="match status" value="1"/>
</dbReference>
<evidence type="ECO:0000313" key="4">
    <source>
        <dbReference type="Proteomes" id="UP000499080"/>
    </source>
</evidence>
<keyword evidence="4" id="KW-1185">Reference proteome</keyword>
<dbReference type="EMBL" id="BGPR01008643">
    <property type="protein sequence ID" value="GBN35112.1"/>
    <property type="molecule type" value="Genomic_DNA"/>
</dbReference>
<evidence type="ECO:0000256" key="2">
    <source>
        <dbReference type="SAM" id="SignalP"/>
    </source>
</evidence>
<accession>A0A4Y2N885</accession>
<feature type="chain" id="PRO_5021339140" description="Kynurenine formamidase" evidence="2">
    <location>
        <begin position="18"/>
        <end position="263"/>
    </location>
</feature>
<dbReference type="AlphaFoldDB" id="A0A4Y2N885"/>
<dbReference type="InterPro" id="IPR037175">
    <property type="entry name" value="KFase_sf"/>
</dbReference>
<keyword evidence="2" id="KW-0732">Signal</keyword>
<comment type="similarity">
    <text evidence="1">Belongs to the Cyclase 1 superfamily.</text>
</comment>
<dbReference type="InterPro" id="IPR007325">
    <property type="entry name" value="KFase/CYL"/>
</dbReference>
<reference evidence="3 4" key="1">
    <citation type="journal article" date="2019" name="Sci. Rep.">
        <title>Orb-weaving spider Araneus ventricosus genome elucidates the spidroin gene catalogue.</title>
        <authorList>
            <person name="Kono N."/>
            <person name="Nakamura H."/>
            <person name="Ohtoshi R."/>
            <person name="Moran D.A.P."/>
            <person name="Shinohara A."/>
            <person name="Yoshida Y."/>
            <person name="Fujiwara M."/>
            <person name="Mori M."/>
            <person name="Tomita M."/>
            <person name="Arakawa K."/>
        </authorList>
    </citation>
    <scope>NUCLEOTIDE SEQUENCE [LARGE SCALE GENOMIC DNA]</scope>
</reference>
<evidence type="ECO:0008006" key="5">
    <source>
        <dbReference type="Google" id="ProtNLM"/>
    </source>
</evidence>
<organism evidence="3 4">
    <name type="scientific">Araneus ventricosus</name>
    <name type="common">Orbweaver spider</name>
    <name type="synonym">Epeira ventricosa</name>
    <dbReference type="NCBI Taxonomy" id="182803"/>
    <lineage>
        <taxon>Eukaryota</taxon>
        <taxon>Metazoa</taxon>
        <taxon>Ecdysozoa</taxon>
        <taxon>Arthropoda</taxon>
        <taxon>Chelicerata</taxon>
        <taxon>Arachnida</taxon>
        <taxon>Araneae</taxon>
        <taxon>Araneomorphae</taxon>
        <taxon>Entelegynae</taxon>
        <taxon>Araneoidea</taxon>
        <taxon>Araneidae</taxon>
        <taxon>Araneus</taxon>
    </lineage>
</organism>
<proteinExistence type="inferred from homology"/>
<feature type="signal peptide" evidence="2">
    <location>
        <begin position="1"/>
        <end position="17"/>
    </location>
</feature>
<dbReference type="Proteomes" id="UP000499080">
    <property type="component" value="Unassembled WGS sequence"/>
</dbReference>
<comment type="caution">
    <text evidence="3">The sequence shown here is derived from an EMBL/GenBank/DDBJ whole genome shotgun (WGS) entry which is preliminary data.</text>
</comment>
<dbReference type="Pfam" id="PF04199">
    <property type="entry name" value="Cyclase"/>
    <property type="match status" value="1"/>
</dbReference>
<sequence length="263" mass="28584">MLAISMTLFYFVVQTNAAPLPLKMVDMTHTVDENARHYPPFRDYELTVLLSNGTEEEGPWVQVDEHSSSTHAGTHMDSPSHFVPGGLNIDQIPIDQLIGPAAVIDVTERASLNPDTGATVTDLIHWENSTGQSLNGTIVLIRSGWGSKYRNLTAYAGTSEKDASKMVFPALEPEAAQWLVDNRKIKGIGSDTISFDKGTSLDLLCHRILLGHGIFGLENVANMELIPVYGATLHVMPMKIAKASGSPTRVVATFPDVIFSQPS</sequence>
<dbReference type="PANTHER" id="PTHR31118">
    <property type="entry name" value="CYCLASE-LIKE PROTEIN 2"/>
    <property type="match status" value="1"/>
</dbReference>
<dbReference type="SUPFAM" id="SSF102198">
    <property type="entry name" value="Putative cyclase"/>
    <property type="match status" value="1"/>
</dbReference>
<dbReference type="Gene3D" id="3.50.30.50">
    <property type="entry name" value="Putative cyclase"/>
    <property type="match status" value="1"/>
</dbReference>
<protein>
    <recommendedName>
        <fullName evidence="5">Kynurenine formamidase</fullName>
    </recommendedName>
</protein>
<gene>
    <name evidence="3" type="ORF">AVEN_161667_1</name>
</gene>